<feature type="transmembrane region" description="Helical" evidence="2">
    <location>
        <begin position="82"/>
        <end position="102"/>
    </location>
</feature>
<dbReference type="GO" id="GO:0004222">
    <property type="term" value="F:metalloendopeptidase activity"/>
    <property type="evidence" value="ECO:0007669"/>
    <property type="project" value="TreeGrafter"/>
</dbReference>
<keyword evidence="2" id="KW-0472">Membrane</keyword>
<evidence type="ECO:0000256" key="2">
    <source>
        <dbReference type="SAM" id="Phobius"/>
    </source>
</evidence>
<feature type="compositionally biased region" description="Basic and acidic residues" evidence="1">
    <location>
        <begin position="46"/>
        <end position="75"/>
    </location>
</feature>
<organism evidence="4 5">
    <name type="scientific">Ferroacidibacillus organovorans</name>
    <dbReference type="NCBI Taxonomy" id="1765683"/>
    <lineage>
        <taxon>Bacteria</taxon>
        <taxon>Bacillati</taxon>
        <taxon>Bacillota</taxon>
        <taxon>Bacilli</taxon>
        <taxon>Bacillales</taxon>
        <taxon>Alicyclobacillaceae</taxon>
        <taxon>Ferroacidibacillus</taxon>
    </lineage>
</organism>
<dbReference type="InterPro" id="IPR016047">
    <property type="entry name" value="M23ase_b-sheet_dom"/>
</dbReference>
<dbReference type="OrthoDB" id="2986589at2"/>
<proteinExistence type="predicted"/>
<keyword evidence="2" id="KW-1133">Transmembrane helix</keyword>
<dbReference type="EMBL" id="LSUQ01000012">
    <property type="protein sequence ID" value="OAG94327.1"/>
    <property type="molecule type" value="Genomic_DNA"/>
</dbReference>
<feature type="domain" description="M23ase beta-sheet core" evidence="3">
    <location>
        <begin position="177"/>
        <end position="262"/>
    </location>
</feature>
<reference evidence="4 5" key="1">
    <citation type="submission" date="2016-02" db="EMBL/GenBank/DDBJ databases">
        <title>Draft genome sequence of Acidibacillus ferrooxidans SLC66.</title>
        <authorList>
            <person name="Oliveira G."/>
            <person name="Nancucheo I."/>
            <person name="Dall'Agnol H."/>
            <person name="Johnson B."/>
            <person name="Oliveira R."/>
            <person name="Nunes G.L."/>
            <person name="Tzotzos G."/>
            <person name="Orellana S.C."/>
            <person name="Salim A.C."/>
            <person name="Araujo F.M."/>
        </authorList>
    </citation>
    <scope>NUCLEOTIDE SEQUENCE [LARGE SCALE GENOMIC DNA]</scope>
    <source>
        <strain evidence="4 5">SLC66</strain>
    </source>
</reference>
<evidence type="ECO:0000259" key="3">
    <source>
        <dbReference type="Pfam" id="PF01551"/>
    </source>
</evidence>
<keyword evidence="2" id="KW-0812">Transmembrane</keyword>
<comment type="caution">
    <text evidence="4">The sequence shown here is derived from an EMBL/GenBank/DDBJ whole genome shotgun (WGS) entry which is preliminary data.</text>
</comment>
<dbReference type="PANTHER" id="PTHR21666:SF270">
    <property type="entry name" value="MUREIN HYDROLASE ACTIVATOR ENVC"/>
    <property type="match status" value="1"/>
</dbReference>
<evidence type="ECO:0000313" key="4">
    <source>
        <dbReference type="EMBL" id="OAG94327.1"/>
    </source>
</evidence>
<dbReference type="InterPro" id="IPR050570">
    <property type="entry name" value="Cell_wall_metabolism_enzyme"/>
</dbReference>
<feature type="region of interest" description="Disordered" evidence="1">
    <location>
        <begin position="29"/>
        <end position="75"/>
    </location>
</feature>
<sequence length="270" mass="30249">MMRTGWFFMEDKRPEEMLHVRPEYSISPDDDVYGSPRSWTGAQLPVRRESREQENRRRENVRERSYSRGLNDRRSTQKQHGMSLFVLQSIGAVFLIVSIAILSHSNRNFAVSSTAFLRQSLTYQDLAQHLPSRIAQWLGVPPTASPSVGVVSQTVDVVPPLRGTLVRPFSMLNPDIIIRGHRGSPIIAAAEGLVTQVGESAANGWYVTIDHGAMGQTFYAKMARVVVKPREYVTVGETIGYLPEQSPELTFGYIHNGRYENPATLIGLHA</sequence>
<name>A0A853KBW1_9BACL</name>
<evidence type="ECO:0000256" key="1">
    <source>
        <dbReference type="SAM" id="MobiDB-lite"/>
    </source>
</evidence>
<dbReference type="AlphaFoldDB" id="A0A853KBW1"/>
<dbReference type="Pfam" id="PF01551">
    <property type="entry name" value="Peptidase_M23"/>
    <property type="match status" value="1"/>
</dbReference>
<dbReference type="InterPro" id="IPR011055">
    <property type="entry name" value="Dup_hybrid_motif"/>
</dbReference>
<protein>
    <recommendedName>
        <fullName evidence="3">M23ase beta-sheet core domain-containing protein</fullName>
    </recommendedName>
</protein>
<accession>A0A853KBW1</accession>
<evidence type="ECO:0000313" key="5">
    <source>
        <dbReference type="Proteomes" id="UP000077421"/>
    </source>
</evidence>
<dbReference type="Gene3D" id="2.70.70.10">
    <property type="entry name" value="Glucose Permease (Domain IIA)"/>
    <property type="match status" value="1"/>
</dbReference>
<dbReference type="Proteomes" id="UP000077421">
    <property type="component" value="Unassembled WGS sequence"/>
</dbReference>
<dbReference type="PANTHER" id="PTHR21666">
    <property type="entry name" value="PEPTIDASE-RELATED"/>
    <property type="match status" value="1"/>
</dbReference>
<dbReference type="CDD" id="cd12797">
    <property type="entry name" value="M23_peptidase"/>
    <property type="match status" value="1"/>
</dbReference>
<dbReference type="SUPFAM" id="SSF51261">
    <property type="entry name" value="Duplicated hybrid motif"/>
    <property type="match status" value="1"/>
</dbReference>
<gene>
    <name evidence="4" type="ORF">AYW79_06245</name>
</gene>